<dbReference type="EMBL" id="SOYY01000017">
    <property type="protein sequence ID" value="KAA0709173.1"/>
    <property type="molecule type" value="Genomic_DNA"/>
</dbReference>
<protein>
    <submittedName>
        <fullName evidence="2">Uncharacterized protein</fullName>
    </submittedName>
</protein>
<feature type="compositionally biased region" description="Polar residues" evidence="1">
    <location>
        <begin position="225"/>
        <end position="237"/>
    </location>
</feature>
<gene>
    <name evidence="2" type="ORF">E1301_Tti017618</name>
</gene>
<keyword evidence="3" id="KW-1185">Reference proteome</keyword>
<feature type="compositionally biased region" description="Polar residues" evidence="1">
    <location>
        <begin position="277"/>
        <end position="288"/>
    </location>
</feature>
<name>A0A5A9NIG3_9TELE</name>
<sequence length="299" mass="32131">MITNQDLLNLPNSTYNCTAGSTTCSSGSFLLQRPSPGCLGGSSGVRANFKQSFSGLKSLQRGMSRCSLGCGTLIEEWDGHDRCVRCLGVQHAEAAFVDTSCPHCRQIVMQKLLSQLAVFLREPANISSATRAVISMATARISGPVSSVSDLGNPANVHPPAKRSRATRLRVPAHHLLPDSPGLLRTLHGSKCTPRLHPGRRVRREGPLLASNLLGRSDPDETTTEKPTSGPTITVPSLTRRYGTYPASFPKPGPYQGLAPTCSQRKLFPPGVHSSRSHSPLDSASRSDLTPWRGVRPHT</sequence>
<comment type="caution">
    <text evidence="2">The sequence shown here is derived from an EMBL/GenBank/DDBJ whole genome shotgun (WGS) entry which is preliminary data.</text>
</comment>
<proteinExistence type="predicted"/>
<evidence type="ECO:0000313" key="3">
    <source>
        <dbReference type="Proteomes" id="UP000324632"/>
    </source>
</evidence>
<reference evidence="2 3" key="1">
    <citation type="journal article" date="2019" name="Mol. Ecol. Resour.">
        <title>Chromosome-level genome assembly of Triplophysa tibetana, a fish adapted to the harsh high-altitude environment of the Tibetan Plateau.</title>
        <authorList>
            <person name="Yang X."/>
            <person name="Liu H."/>
            <person name="Ma Z."/>
            <person name="Zou Y."/>
            <person name="Zou M."/>
            <person name="Mao Y."/>
            <person name="Li X."/>
            <person name="Wang H."/>
            <person name="Chen T."/>
            <person name="Wang W."/>
            <person name="Yang R."/>
        </authorList>
    </citation>
    <scope>NUCLEOTIDE SEQUENCE [LARGE SCALE GENOMIC DNA]</scope>
    <source>
        <strain evidence="2">TTIB1903HZAU</strain>
        <tissue evidence="2">Muscle</tissue>
    </source>
</reference>
<accession>A0A5A9NIG3</accession>
<evidence type="ECO:0000256" key="1">
    <source>
        <dbReference type="SAM" id="MobiDB-lite"/>
    </source>
</evidence>
<organism evidence="2 3">
    <name type="scientific">Triplophysa tibetana</name>
    <dbReference type="NCBI Taxonomy" id="1572043"/>
    <lineage>
        <taxon>Eukaryota</taxon>
        <taxon>Metazoa</taxon>
        <taxon>Chordata</taxon>
        <taxon>Craniata</taxon>
        <taxon>Vertebrata</taxon>
        <taxon>Euteleostomi</taxon>
        <taxon>Actinopterygii</taxon>
        <taxon>Neopterygii</taxon>
        <taxon>Teleostei</taxon>
        <taxon>Ostariophysi</taxon>
        <taxon>Cypriniformes</taxon>
        <taxon>Nemacheilidae</taxon>
        <taxon>Triplophysa</taxon>
    </lineage>
</organism>
<dbReference type="Proteomes" id="UP000324632">
    <property type="component" value="Chromosome 17"/>
</dbReference>
<feature type="region of interest" description="Disordered" evidence="1">
    <location>
        <begin position="177"/>
        <end position="299"/>
    </location>
</feature>
<dbReference type="AlphaFoldDB" id="A0A5A9NIG3"/>
<evidence type="ECO:0000313" key="2">
    <source>
        <dbReference type="EMBL" id="KAA0709173.1"/>
    </source>
</evidence>